<dbReference type="PATRIC" id="fig|1423725.3.peg.2336"/>
<accession>A0A0R2D483</accession>
<keyword evidence="1" id="KW-0812">Transmembrane</keyword>
<dbReference type="Pfam" id="PF11457">
    <property type="entry name" value="DUF3021"/>
    <property type="match status" value="1"/>
</dbReference>
<feature type="transmembrane region" description="Helical" evidence="1">
    <location>
        <begin position="87"/>
        <end position="108"/>
    </location>
</feature>
<dbReference type="EMBL" id="AYZD01000033">
    <property type="protein sequence ID" value="KRM95174.1"/>
    <property type="molecule type" value="Genomic_DNA"/>
</dbReference>
<dbReference type="OrthoDB" id="1698302at2"/>
<feature type="transmembrane region" description="Helical" evidence="1">
    <location>
        <begin position="114"/>
        <end position="135"/>
    </location>
</feature>
<reference evidence="2 3" key="1">
    <citation type="journal article" date="2015" name="Genome Announc.">
        <title>Expanding the biotechnology potential of lactobacilli through comparative genomics of 213 strains and associated genera.</title>
        <authorList>
            <person name="Sun Z."/>
            <person name="Harris H.M."/>
            <person name="McCann A."/>
            <person name="Guo C."/>
            <person name="Argimon S."/>
            <person name="Zhang W."/>
            <person name="Yang X."/>
            <person name="Jeffery I.B."/>
            <person name="Cooney J.C."/>
            <person name="Kagawa T.F."/>
            <person name="Liu W."/>
            <person name="Song Y."/>
            <person name="Salvetti E."/>
            <person name="Wrobel A."/>
            <person name="Rasinkangas P."/>
            <person name="Parkhill J."/>
            <person name="Rea M.C."/>
            <person name="O'Sullivan O."/>
            <person name="Ritari J."/>
            <person name="Douillard F.P."/>
            <person name="Paul Ross R."/>
            <person name="Yang R."/>
            <person name="Briner A.E."/>
            <person name="Felis G.E."/>
            <person name="de Vos W.M."/>
            <person name="Barrangou R."/>
            <person name="Klaenhammer T.R."/>
            <person name="Caufield P.W."/>
            <person name="Cui Y."/>
            <person name="Zhang H."/>
            <person name="O'Toole P.W."/>
        </authorList>
    </citation>
    <scope>NUCLEOTIDE SEQUENCE [LARGE SCALE GENOMIC DNA]</scope>
    <source>
        <strain evidence="2 3">DSM 21051</strain>
    </source>
</reference>
<dbReference type="RefSeq" id="WP_057876872.1">
    <property type="nucleotide sequence ID" value="NZ_AYZD01000033.1"/>
</dbReference>
<feature type="transmembrane region" description="Helical" evidence="1">
    <location>
        <begin position="12"/>
        <end position="31"/>
    </location>
</feature>
<evidence type="ECO:0000256" key="1">
    <source>
        <dbReference type="SAM" id="Phobius"/>
    </source>
</evidence>
<proteinExistence type="predicted"/>
<evidence type="ECO:0000313" key="3">
    <source>
        <dbReference type="Proteomes" id="UP000051015"/>
    </source>
</evidence>
<gene>
    <name evidence="2" type="ORF">FC19_GL002269</name>
</gene>
<comment type="caution">
    <text evidence="2">The sequence shown here is derived from an EMBL/GenBank/DDBJ whole genome shotgun (WGS) entry which is preliminary data.</text>
</comment>
<dbReference type="Proteomes" id="UP000051015">
    <property type="component" value="Unassembled WGS sequence"/>
</dbReference>
<dbReference type="AlphaFoldDB" id="A0A0R2D483"/>
<sequence length="152" mass="17102">MNNKLLKLAFHGIPVGIALGLLISLFFSYAYGLEDYVPSAPQFTEMFSRPLNAVAISIILWGLMGILFSISSLIFEKEGWSITRQTITHFFVTFCGFTPLAVLCGWFPLQWGVLVSFTIIFVIIYVVIWSINMASGRRDVEKINKKLKKGNS</sequence>
<name>A0A0R2D483_9LACO</name>
<keyword evidence="1" id="KW-0472">Membrane</keyword>
<keyword evidence="1" id="KW-1133">Transmembrane helix</keyword>
<organism evidence="2 3">
    <name type="scientific">Liquorilactobacillus aquaticus DSM 21051</name>
    <dbReference type="NCBI Taxonomy" id="1423725"/>
    <lineage>
        <taxon>Bacteria</taxon>
        <taxon>Bacillati</taxon>
        <taxon>Bacillota</taxon>
        <taxon>Bacilli</taxon>
        <taxon>Lactobacillales</taxon>
        <taxon>Lactobacillaceae</taxon>
        <taxon>Liquorilactobacillus</taxon>
    </lineage>
</organism>
<dbReference type="STRING" id="1423725.FC19_GL002269"/>
<dbReference type="InterPro" id="IPR021560">
    <property type="entry name" value="DUF3021"/>
</dbReference>
<protein>
    <submittedName>
        <fullName evidence="2">Integral membrane protein</fullName>
    </submittedName>
</protein>
<evidence type="ECO:0000313" key="2">
    <source>
        <dbReference type="EMBL" id="KRM95174.1"/>
    </source>
</evidence>
<feature type="transmembrane region" description="Helical" evidence="1">
    <location>
        <begin position="51"/>
        <end position="75"/>
    </location>
</feature>
<keyword evidence="3" id="KW-1185">Reference proteome</keyword>